<accession>A0A974C7I7</accession>
<dbReference type="AlphaFoldDB" id="A0A974C7I7"/>
<sequence length="85" mass="9446">MLLLTTVKPHYSSNYRLTPEAAAWRPLFLENGVGGHSLPYNLFIGASQQKHLRDVIINELIVAPPLPVSFGLFLPLTLLDGVMVY</sequence>
<evidence type="ECO:0000313" key="1">
    <source>
        <dbReference type="EMBL" id="OCT67521.1"/>
    </source>
</evidence>
<protein>
    <submittedName>
        <fullName evidence="1">Uncharacterized protein</fullName>
    </submittedName>
</protein>
<reference evidence="2" key="1">
    <citation type="journal article" date="2016" name="Nature">
        <title>Genome evolution in the allotetraploid frog Xenopus laevis.</title>
        <authorList>
            <person name="Session A.M."/>
            <person name="Uno Y."/>
            <person name="Kwon T."/>
            <person name="Chapman J.A."/>
            <person name="Toyoda A."/>
            <person name="Takahashi S."/>
            <person name="Fukui A."/>
            <person name="Hikosaka A."/>
            <person name="Suzuki A."/>
            <person name="Kondo M."/>
            <person name="van Heeringen S.J."/>
            <person name="Quigley I."/>
            <person name="Heinz S."/>
            <person name="Ogino H."/>
            <person name="Ochi H."/>
            <person name="Hellsten U."/>
            <person name="Lyons J.B."/>
            <person name="Simakov O."/>
            <person name="Putnam N."/>
            <person name="Stites J."/>
            <person name="Kuroki Y."/>
            <person name="Tanaka T."/>
            <person name="Michiue T."/>
            <person name="Watanabe M."/>
            <person name="Bogdanovic O."/>
            <person name="Lister R."/>
            <person name="Georgiou G."/>
            <person name="Paranjpe S.S."/>
            <person name="van Kruijsbergen I."/>
            <person name="Shu S."/>
            <person name="Carlson J."/>
            <person name="Kinoshita T."/>
            <person name="Ohta Y."/>
            <person name="Mawaribuchi S."/>
            <person name="Jenkins J."/>
            <person name="Grimwood J."/>
            <person name="Schmutz J."/>
            <person name="Mitros T."/>
            <person name="Mozaffari S.V."/>
            <person name="Suzuki Y."/>
            <person name="Haramoto Y."/>
            <person name="Yamamoto T.S."/>
            <person name="Takagi C."/>
            <person name="Heald R."/>
            <person name="Miller K."/>
            <person name="Haudenschild C."/>
            <person name="Kitzman J."/>
            <person name="Nakayama T."/>
            <person name="Izutsu Y."/>
            <person name="Robert J."/>
            <person name="Fortriede J."/>
            <person name="Burns K."/>
            <person name="Lotay V."/>
            <person name="Karimi K."/>
            <person name="Yasuoka Y."/>
            <person name="Dichmann D.S."/>
            <person name="Flajnik M.F."/>
            <person name="Houston D.W."/>
            <person name="Shendure J."/>
            <person name="DuPasquier L."/>
            <person name="Vize P.D."/>
            <person name="Zorn A.M."/>
            <person name="Ito M."/>
            <person name="Marcotte E.M."/>
            <person name="Wallingford J.B."/>
            <person name="Ito Y."/>
            <person name="Asashima M."/>
            <person name="Ueno N."/>
            <person name="Matsuda Y."/>
            <person name="Veenstra G.J."/>
            <person name="Fujiyama A."/>
            <person name="Harland R.M."/>
            <person name="Taira M."/>
            <person name="Rokhsar D.S."/>
        </authorList>
    </citation>
    <scope>NUCLEOTIDE SEQUENCE [LARGE SCALE GENOMIC DNA]</scope>
    <source>
        <strain evidence="2">J</strain>
    </source>
</reference>
<evidence type="ECO:0000313" key="2">
    <source>
        <dbReference type="Proteomes" id="UP000694892"/>
    </source>
</evidence>
<proteinExistence type="predicted"/>
<dbReference type="EMBL" id="CM004480">
    <property type="protein sequence ID" value="OCT67521.1"/>
    <property type="molecule type" value="Genomic_DNA"/>
</dbReference>
<name>A0A974C7I7_XENLA</name>
<gene>
    <name evidence="1" type="ORF">XELAEV_18038819mg</name>
</gene>
<dbReference type="Proteomes" id="UP000694892">
    <property type="component" value="Chromosome 8L"/>
</dbReference>
<organism evidence="1 2">
    <name type="scientific">Xenopus laevis</name>
    <name type="common">African clawed frog</name>
    <dbReference type="NCBI Taxonomy" id="8355"/>
    <lineage>
        <taxon>Eukaryota</taxon>
        <taxon>Metazoa</taxon>
        <taxon>Chordata</taxon>
        <taxon>Craniata</taxon>
        <taxon>Vertebrata</taxon>
        <taxon>Euteleostomi</taxon>
        <taxon>Amphibia</taxon>
        <taxon>Batrachia</taxon>
        <taxon>Anura</taxon>
        <taxon>Pipoidea</taxon>
        <taxon>Pipidae</taxon>
        <taxon>Xenopodinae</taxon>
        <taxon>Xenopus</taxon>
        <taxon>Xenopus</taxon>
    </lineage>
</organism>